<proteinExistence type="inferred from homology"/>
<comment type="similarity">
    <text evidence="2">Belongs to the DAMOX/DASOX family.</text>
</comment>
<evidence type="ECO:0000256" key="5">
    <source>
        <dbReference type="ARBA" id="ARBA00023002"/>
    </source>
</evidence>
<evidence type="ECO:0000256" key="3">
    <source>
        <dbReference type="ARBA" id="ARBA00022630"/>
    </source>
</evidence>
<evidence type="ECO:0000256" key="2">
    <source>
        <dbReference type="ARBA" id="ARBA00006730"/>
    </source>
</evidence>
<dbReference type="InterPro" id="IPR006076">
    <property type="entry name" value="FAD-dep_OxRdtase"/>
</dbReference>
<name>A0A9W4T186_9GLOM</name>
<dbReference type="GO" id="GO:0019478">
    <property type="term" value="P:D-amino acid catabolic process"/>
    <property type="evidence" value="ECO:0007669"/>
    <property type="project" value="TreeGrafter"/>
</dbReference>
<evidence type="ECO:0000256" key="6">
    <source>
        <dbReference type="PIRSR" id="PIRSR000189-1"/>
    </source>
</evidence>
<gene>
    <name evidence="8" type="ORF">FWILDA_LOCUS13965</name>
</gene>
<keyword evidence="3" id="KW-0285">Flavoprotein</keyword>
<sequence length="339" mass="38130">MSKKNRVNVIGAGVVGLSTGLVLQKNGYKVKIIAEHWPGDLSINYTSPCAGAYFSSNFLFDERCKKFQDISYKTLWELSYINDTGVIRIPNFDFYAKDPHIDSETLLKDIYYKFQVLPKHELPKNVEYGVSFTTDVPKYLRWLLNQFTSAGGVTQKAHLNHLNDAFEPDVNFVINCTGINARTFCGVEDDKVFPTRGQIVIVWAPHIKFAKSLHEEEGAYTYIIPRKSGEVILGGTMDVNNYDGTPDSKTAESILNRCIKLCPELSGVKILRHVVGLRPSRKDGIRLETEIRQNSVGKDVMVCHNYGHHAYGYITSWGSAIEALDLIESSVSNQKEARL</sequence>
<organism evidence="8 9">
    <name type="scientific">Funneliformis geosporum</name>
    <dbReference type="NCBI Taxonomy" id="1117311"/>
    <lineage>
        <taxon>Eukaryota</taxon>
        <taxon>Fungi</taxon>
        <taxon>Fungi incertae sedis</taxon>
        <taxon>Mucoromycota</taxon>
        <taxon>Glomeromycotina</taxon>
        <taxon>Glomeromycetes</taxon>
        <taxon>Glomerales</taxon>
        <taxon>Glomeraceae</taxon>
        <taxon>Funneliformis</taxon>
    </lineage>
</organism>
<dbReference type="InterPro" id="IPR023209">
    <property type="entry name" value="DAO"/>
</dbReference>
<dbReference type="AlphaFoldDB" id="A0A9W4T186"/>
<reference evidence="8" key="1">
    <citation type="submission" date="2022-08" db="EMBL/GenBank/DDBJ databases">
        <authorList>
            <person name="Kallberg Y."/>
            <person name="Tangrot J."/>
            <person name="Rosling A."/>
        </authorList>
    </citation>
    <scope>NUCLEOTIDE SEQUENCE</scope>
    <source>
        <strain evidence="8">Wild A</strain>
    </source>
</reference>
<evidence type="ECO:0000256" key="4">
    <source>
        <dbReference type="ARBA" id="ARBA00022827"/>
    </source>
</evidence>
<evidence type="ECO:0000313" key="8">
    <source>
        <dbReference type="EMBL" id="CAI2189205.1"/>
    </source>
</evidence>
<feature type="binding site" evidence="6">
    <location>
        <position position="278"/>
    </location>
    <ligand>
        <name>D-dopa</name>
        <dbReference type="ChEBI" id="CHEBI:149689"/>
    </ligand>
</feature>
<dbReference type="PIRSF" id="PIRSF000189">
    <property type="entry name" value="D-aa_oxidase"/>
    <property type="match status" value="1"/>
</dbReference>
<dbReference type="Pfam" id="PF01266">
    <property type="entry name" value="DAO"/>
    <property type="match status" value="1"/>
</dbReference>
<dbReference type="PANTHER" id="PTHR11530:SF11">
    <property type="entry name" value="D-ASPARTATE OXIDASE"/>
    <property type="match status" value="1"/>
</dbReference>
<dbReference type="EMBL" id="CAMKVN010005676">
    <property type="protein sequence ID" value="CAI2189205.1"/>
    <property type="molecule type" value="Genomic_DNA"/>
</dbReference>
<dbReference type="GO" id="GO:0005737">
    <property type="term" value="C:cytoplasm"/>
    <property type="evidence" value="ECO:0007669"/>
    <property type="project" value="TreeGrafter"/>
</dbReference>
<dbReference type="Proteomes" id="UP001153678">
    <property type="component" value="Unassembled WGS sequence"/>
</dbReference>
<dbReference type="Gene3D" id="3.40.50.720">
    <property type="entry name" value="NAD(P)-binding Rossmann-like Domain"/>
    <property type="match status" value="1"/>
</dbReference>
<comment type="cofactor">
    <cofactor evidence="1 6">
        <name>FAD</name>
        <dbReference type="ChEBI" id="CHEBI:57692"/>
    </cofactor>
</comment>
<evidence type="ECO:0000259" key="7">
    <source>
        <dbReference type="Pfam" id="PF01266"/>
    </source>
</evidence>
<dbReference type="SUPFAM" id="SSF54373">
    <property type="entry name" value="FAD-linked reductases, C-terminal domain"/>
    <property type="match status" value="1"/>
</dbReference>
<comment type="caution">
    <text evidence="8">The sequence shown here is derived from an EMBL/GenBank/DDBJ whole genome shotgun (WGS) entry which is preliminary data.</text>
</comment>
<keyword evidence="9" id="KW-1185">Reference proteome</keyword>
<protein>
    <submittedName>
        <fullName evidence="8">12243_t:CDS:1</fullName>
    </submittedName>
</protein>
<accession>A0A9W4T186</accession>
<keyword evidence="5" id="KW-0560">Oxidoreductase</keyword>
<keyword evidence="4 6" id="KW-0274">FAD</keyword>
<feature type="binding site" evidence="6">
    <location>
        <begin position="46"/>
        <end position="47"/>
    </location>
    <ligand>
        <name>FAD</name>
        <dbReference type="ChEBI" id="CHEBI:57692"/>
    </ligand>
</feature>
<evidence type="ECO:0000313" key="9">
    <source>
        <dbReference type="Proteomes" id="UP001153678"/>
    </source>
</evidence>
<dbReference type="SUPFAM" id="SSF51971">
    <property type="entry name" value="Nucleotide-binding domain"/>
    <property type="match status" value="1"/>
</dbReference>
<dbReference type="GO" id="GO:0071949">
    <property type="term" value="F:FAD binding"/>
    <property type="evidence" value="ECO:0007669"/>
    <property type="project" value="InterPro"/>
</dbReference>
<dbReference type="Gene3D" id="3.30.9.10">
    <property type="entry name" value="D-Amino Acid Oxidase, subunit A, domain 2"/>
    <property type="match status" value="1"/>
</dbReference>
<feature type="binding site" evidence="6">
    <location>
        <position position="177"/>
    </location>
    <ligand>
        <name>FAD</name>
        <dbReference type="ChEBI" id="CHEBI:57692"/>
    </ligand>
</feature>
<evidence type="ECO:0000256" key="1">
    <source>
        <dbReference type="ARBA" id="ARBA00001974"/>
    </source>
</evidence>
<dbReference type="OrthoDB" id="2015447at2759"/>
<feature type="domain" description="FAD dependent oxidoreductase" evidence="7">
    <location>
        <begin position="7"/>
        <end position="321"/>
    </location>
</feature>
<dbReference type="GO" id="GO:0003884">
    <property type="term" value="F:D-amino-acid oxidase activity"/>
    <property type="evidence" value="ECO:0007669"/>
    <property type="project" value="InterPro"/>
</dbReference>
<feature type="binding site" evidence="6">
    <location>
        <position position="214"/>
    </location>
    <ligand>
        <name>D-dopa</name>
        <dbReference type="ChEBI" id="CHEBI:149689"/>
    </ligand>
</feature>
<dbReference type="PANTHER" id="PTHR11530">
    <property type="entry name" value="D-AMINO ACID OXIDASE"/>
    <property type="match status" value="1"/>
</dbReference>